<accession>A0A418SI29</accession>
<organism evidence="3 4">
    <name type="scientific">Pseudooceanicola algae</name>
    <dbReference type="NCBI Taxonomy" id="1537215"/>
    <lineage>
        <taxon>Bacteria</taxon>
        <taxon>Pseudomonadati</taxon>
        <taxon>Pseudomonadota</taxon>
        <taxon>Alphaproteobacteria</taxon>
        <taxon>Rhodobacterales</taxon>
        <taxon>Paracoccaceae</taxon>
        <taxon>Pseudooceanicola</taxon>
    </lineage>
</organism>
<dbReference type="RefSeq" id="WP_119838776.1">
    <property type="nucleotide sequence ID" value="NZ_CP060436.1"/>
</dbReference>
<evidence type="ECO:0000313" key="4">
    <source>
        <dbReference type="Proteomes" id="UP000283786"/>
    </source>
</evidence>
<evidence type="ECO:0000313" key="3">
    <source>
        <dbReference type="EMBL" id="QPM90301.1"/>
    </source>
</evidence>
<reference evidence="3 4" key="1">
    <citation type="submission" date="2020-08" db="EMBL/GenBank/DDBJ databases">
        <title>Genome sequence of Rhodobacteraceae bacterium Lw-13e.</title>
        <authorList>
            <person name="Poehlein A."/>
            <person name="Wolter L."/>
            <person name="Daniel R."/>
            <person name="Brinkhoff T."/>
        </authorList>
    </citation>
    <scope>NUCLEOTIDE SEQUENCE [LARGE SCALE GENOMIC DNA]</scope>
    <source>
        <strain evidence="3 4">Lw-13e</strain>
    </source>
</reference>
<dbReference type="Pfam" id="PF13403">
    <property type="entry name" value="Hint_2"/>
    <property type="match status" value="1"/>
</dbReference>
<dbReference type="KEGG" id="palw:PSAL_015360"/>
<dbReference type="InterPro" id="IPR036844">
    <property type="entry name" value="Hint_dom_sf"/>
</dbReference>
<dbReference type="PROSITE" id="PS50817">
    <property type="entry name" value="INTEIN_N_TER"/>
    <property type="match status" value="1"/>
</dbReference>
<feature type="domain" description="Hedgehog/Intein (Hint)" evidence="2">
    <location>
        <begin position="178"/>
        <end position="323"/>
    </location>
</feature>
<protein>
    <recommendedName>
        <fullName evidence="2">Hedgehog/Intein (Hint) domain-containing protein</fullName>
    </recommendedName>
</protein>
<keyword evidence="4" id="KW-1185">Reference proteome</keyword>
<proteinExistence type="predicted"/>
<dbReference type="EMBL" id="CP060436">
    <property type="protein sequence ID" value="QPM90301.1"/>
    <property type="molecule type" value="Genomic_DNA"/>
</dbReference>
<dbReference type="Proteomes" id="UP000283786">
    <property type="component" value="Chromosome"/>
</dbReference>
<dbReference type="InterPro" id="IPR006141">
    <property type="entry name" value="Intein_N"/>
</dbReference>
<dbReference type="OrthoDB" id="6305173at2"/>
<evidence type="ECO:0000256" key="1">
    <source>
        <dbReference type="SAM" id="MobiDB-lite"/>
    </source>
</evidence>
<sequence length="406" mass="44871">MATLTFKAADLAVLQQAGDGTTDWVVQSLPVVDFLNNQGYSDTSNAVFTIEIPDEDLMYSDVTGDGIPEYWMPSGTQAAAMYIDADGDGTPEYEVKGQNPNSEFVRDNQSGDELAKINQNLIVYEYPYSDGDPQLADFGGNVYFATDGDDFTVGEHRPIDESTVAPNDQLLLSGGVVVCFTRGTLIATPSGQRRIEDLKVGDLVLTLDRGAQPIRWISSRRLDRARLRLRPELYPVRIPAGALGEALPETDLVLSPQHRLVLASPIIRRMFDEEEVLIPAKLLIGYGGIDVDLVEEVEYFHFVLDHHEIVWANGAASESMLTGPMALQALGAAQCRELAEIFPELSLPGYTPPPARRILKRKEKEKALMRHEKNGKPLYMRPDVRPETPESTRPTSGSVQDRARLT</sequence>
<name>A0A418SI29_9RHOB</name>
<dbReference type="SUPFAM" id="SSF51294">
    <property type="entry name" value="Hedgehog/intein (Hint) domain"/>
    <property type="match status" value="1"/>
</dbReference>
<evidence type="ECO:0000259" key="2">
    <source>
        <dbReference type="Pfam" id="PF13403"/>
    </source>
</evidence>
<gene>
    <name evidence="3" type="ORF">PSAL_015360</name>
</gene>
<dbReference type="GO" id="GO:0016539">
    <property type="term" value="P:intein-mediated protein splicing"/>
    <property type="evidence" value="ECO:0007669"/>
    <property type="project" value="InterPro"/>
</dbReference>
<feature type="region of interest" description="Disordered" evidence="1">
    <location>
        <begin position="365"/>
        <end position="406"/>
    </location>
</feature>
<dbReference type="Gene3D" id="2.170.16.10">
    <property type="entry name" value="Hedgehog/Intein (Hint) domain"/>
    <property type="match status" value="1"/>
</dbReference>
<dbReference type="InterPro" id="IPR028992">
    <property type="entry name" value="Hedgehog/Intein_dom"/>
</dbReference>
<dbReference type="AlphaFoldDB" id="A0A418SI29"/>
<feature type="compositionally biased region" description="Basic and acidic residues" evidence="1">
    <location>
        <begin position="365"/>
        <end position="375"/>
    </location>
</feature>